<dbReference type="InterPro" id="IPR010994">
    <property type="entry name" value="RuvA_2-like"/>
</dbReference>
<keyword evidence="4" id="KW-0479">Metal-binding</keyword>
<evidence type="ECO:0000256" key="4">
    <source>
        <dbReference type="ARBA" id="ARBA00022723"/>
    </source>
</evidence>
<keyword evidence="3" id="KW-0235">DNA replication</keyword>
<dbReference type="GO" id="GO:0046872">
    <property type="term" value="F:metal ion binding"/>
    <property type="evidence" value="ECO:0007669"/>
    <property type="project" value="UniProtKB-KW"/>
</dbReference>
<dbReference type="PROSITE" id="PS50172">
    <property type="entry name" value="BRCT"/>
    <property type="match status" value="1"/>
</dbReference>
<dbReference type="PIRSF" id="PIRSF001604">
    <property type="entry name" value="LigA"/>
    <property type="match status" value="1"/>
</dbReference>
<dbReference type="SUPFAM" id="SSF56091">
    <property type="entry name" value="DNA ligase/mRNA capping enzyme, catalytic domain"/>
    <property type="match status" value="1"/>
</dbReference>
<dbReference type="InterPro" id="IPR013840">
    <property type="entry name" value="DNAligase_N"/>
</dbReference>
<evidence type="ECO:0000256" key="3">
    <source>
        <dbReference type="ARBA" id="ARBA00022705"/>
    </source>
</evidence>
<dbReference type="NCBIfam" id="TIGR00575">
    <property type="entry name" value="dnlj"/>
    <property type="match status" value="1"/>
</dbReference>
<name>A0A8S5SUK5_9CAUD</name>
<dbReference type="HAMAP" id="MF_01588">
    <property type="entry name" value="DNA_ligase_A"/>
    <property type="match status" value="1"/>
</dbReference>
<dbReference type="Pfam" id="PF00533">
    <property type="entry name" value="BRCT"/>
    <property type="match status" value="1"/>
</dbReference>
<dbReference type="Gene3D" id="1.10.150.20">
    <property type="entry name" value="5' to 3' exonuclease, C-terminal subdomain"/>
    <property type="match status" value="2"/>
</dbReference>
<comment type="catalytic activity">
    <reaction evidence="7">
        <text>NAD(+) + (deoxyribonucleotide)n-3'-hydroxyl + 5'-phospho-(deoxyribonucleotide)m = (deoxyribonucleotide)n+m + AMP + beta-nicotinamide D-nucleotide.</text>
        <dbReference type="EC" id="6.5.1.2"/>
    </reaction>
</comment>
<evidence type="ECO:0000256" key="1">
    <source>
        <dbReference type="ARBA" id="ARBA00012722"/>
    </source>
</evidence>
<dbReference type="InterPro" id="IPR013839">
    <property type="entry name" value="DNAligase_adenylation"/>
</dbReference>
<dbReference type="GO" id="GO:0006260">
    <property type="term" value="P:DNA replication"/>
    <property type="evidence" value="ECO:0007669"/>
    <property type="project" value="UniProtKB-KW"/>
</dbReference>
<dbReference type="InterPro" id="IPR004150">
    <property type="entry name" value="NAD_DNA_ligase_OB"/>
</dbReference>
<keyword evidence="2 9" id="KW-0436">Ligase</keyword>
<dbReference type="InterPro" id="IPR012340">
    <property type="entry name" value="NA-bd_OB-fold"/>
</dbReference>
<evidence type="ECO:0000256" key="7">
    <source>
        <dbReference type="ARBA" id="ARBA00034005"/>
    </source>
</evidence>
<dbReference type="SMART" id="SM00292">
    <property type="entry name" value="BRCT"/>
    <property type="match status" value="1"/>
</dbReference>
<protein>
    <recommendedName>
        <fullName evidence="1">DNA ligase (NAD(+))</fullName>
        <ecNumber evidence="1">6.5.1.2</ecNumber>
    </recommendedName>
</protein>
<dbReference type="InterPro" id="IPR001679">
    <property type="entry name" value="DNA_ligase"/>
</dbReference>
<dbReference type="SMART" id="SM00532">
    <property type="entry name" value="LIGANc"/>
    <property type="match status" value="1"/>
</dbReference>
<dbReference type="GO" id="GO:0003911">
    <property type="term" value="F:DNA ligase (NAD+) activity"/>
    <property type="evidence" value="ECO:0007669"/>
    <property type="project" value="UniProtKB-EC"/>
</dbReference>
<evidence type="ECO:0000259" key="8">
    <source>
        <dbReference type="PROSITE" id="PS50172"/>
    </source>
</evidence>
<keyword evidence="5" id="KW-0862">Zinc</keyword>
<evidence type="ECO:0000256" key="5">
    <source>
        <dbReference type="ARBA" id="ARBA00022833"/>
    </source>
</evidence>
<keyword evidence="6" id="KW-0520">NAD</keyword>
<dbReference type="Gene3D" id="3.40.50.10190">
    <property type="entry name" value="BRCT domain"/>
    <property type="match status" value="1"/>
</dbReference>
<dbReference type="EC" id="6.5.1.2" evidence="1"/>
<dbReference type="InterPro" id="IPR036420">
    <property type="entry name" value="BRCT_dom_sf"/>
</dbReference>
<evidence type="ECO:0000256" key="6">
    <source>
        <dbReference type="ARBA" id="ARBA00023027"/>
    </source>
</evidence>
<evidence type="ECO:0000256" key="2">
    <source>
        <dbReference type="ARBA" id="ARBA00022598"/>
    </source>
</evidence>
<feature type="domain" description="BRCT" evidence="8">
    <location>
        <begin position="577"/>
        <end position="657"/>
    </location>
</feature>
<dbReference type="GO" id="GO:0006281">
    <property type="term" value="P:DNA repair"/>
    <property type="evidence" value="ECO:0007669"/>
    <property type="project" value="InterPro"/>
</dbReference>
<dbReference type="InterPro" id="IPR001357">
    <property type="entry name" value="BRCT_dom"/>
</dbReference>
<evidence type="ECO:0000313" key="9">
    <source>
        <dbReference type="EMBL" id="DAF54622.1"/>
    </source>
</evidence>
<sequence>MGIKSRYERIEKMKSLIEELNNASIAYYTSTPIMSDYDWDKKYEELQMLENQENIIFPNSPTQNVGYTVSDKLNEVKLDHLMLSLDKTKSINDLKQFAGNKQCIVSVKCDGLSTTLKYIHGELVSAVTRGNGYEGTDVLQNVLTIKNIPKKIPYYDELIVDGETIIGWDTFNKINENIKDTDKKYKHPRNLVSGSLLLLDSKEAAQRNMRFIAWRVIKGFEHKSVYDDLLNVEKCGFERVPMIPYIGCENTQTVLDTIKDVADANNIPYDGAVMTYDDYDYGESLGKTDKFFRHSIAYKYEDQLYETVLKDIEWNTSKTGLINPVAVFEPIDLDGAITTRATLHNISYIKKLSLGIGDRIRVYRSNKVIPKVHDSIDKSNNFIIPDKCPICGGRTEIVKENDSEVLMCINDDCQGKLLGKLSHAVSRNALNVDNLSEATLEKFISLGWLNSIKSIYHLSDYKGKMYSLEGFGKKSVDKLLESIEKSRETTLDRFIYALSVPMIGKSASKDIAKHFKYNFDEFYHCFSCGYGYFWNLKVDGIGVVASNNIQKFAITHMDKVFELSKEFTFKIPSESNNAQNTLQEKTFVITGSLEKYSNRDELKSIIESNGGKVSGSVSAKTFALINNDIESSSSKNKKAKSLGVQIINEEQFMQLLN</sequence>
<dbReference type="EMBL" id="BK032682">
    <property type="protein sequence ID" value="DAF54622.1"/>
    <property type="molecule type" value="Genomic_DNA"/>
</dbReference>
<dbReference type="Pfam" id="PF01653">
    <property type="entry name" value="DNA_ligase_aden"/>
    <property type="match status" value="1"/>
</dbReference>
<dbReference type="NCBIfam" id="NF005932">
    <property type="entry name" value="PRK07956.1"/>
    <property type="match status" value="1"/>
</dbReference>
<dbReference type="Pfam" id="PF03120">
    <property type="entry name" value="OB_DNA_ligase"/>
    <property type="match status" value="1"/>
</dbReference>
<reference evidence="9" key="1">
    <citation type="journal article" date="2021" name="Proc. Natl. Acad. Sci. U.S.A.">
        <title>A Catalog of Tens of Thousands of Viruses from Human Metagenomes Reveals Hidden Associations with Chronic Diseases.</title>
        <authorList>
            <person name="Tisza M.J."/>
            <person name="Buck C.B."/>
        </authorList>
    </citation>
    <scope>NUCLEOTIDE SEQUENCE</scope>
    <source>
        <strain evidence="9">CtqPo10</strain>
    </source>
</reference>
<proteinExistence type="inferred from homology"/>
<dbReference type="Gene3D" id="2.40.50.140">
    <property type="entry name" value="Nucleic acid-binding proteins"/>
    <property type="match status" value="1"/>
</dbReference>
<organism evidence="9">
    <name type="scientific">Siphoviridae sp. ctqPo10</name>
    <dbReference type="NCBI Taxonomy" id="2827948"/>
    <lineage>
        <taxon>Viruses</taxon>
        <taxon>Duplodnaviria</taxon>
        <taxon>Heunggongvirae</taxon>
        <taxon>Uroviricota</taxon>
        <taxon>Caudoviricetes</taxon>
    </lineage>
</organism>
<dbReference type="Gene3D" id="3.30.470.30">
    <property type="entry name" value="DNA ligase/mRNA capping enzyme"/>
    <property type="match status" value="1"/>
</dbReference>
<dbReference type="Gene3D" id="1.10.287.610">
    <property type="entry name" value="Helix hairpin bin"/>
    <property type="match status" value="1"/>
</dbReference>
<accession>A0A8S5SUK5</accession>
<dbReference type="SUPFAM" id="SSF52113">
    <property type="entry name" value="BRCT domain"/>
    <property type="match status" value="1"/>
</dbReference>
<dbReference type="SUPFAM" id="SSF50249">
    <property type="entry name" value="Nucleic acid-binding proteins"/>
    <property type="match status" value="1"/>
</dbReference>
<dbReference type="SUPFAM" id="SSF47781">
    <property type="entry name" value="RuvA domain 2-like"/>
    <property type="match status" value="1"/>
</dbReference>
<dbReference type="CDD" id="cd17748">
    <property type="entry name" value="BRCT_DNA_ligase_like"/>
    <property type="match status" value="1"/>
</dbReference>